<dbReference type="Pfam" id="PF02371">
    <property type="entry name" value="Transposase_20"/>
    <property type="match status" value="1"/>
</dbReference>
<proteinExistence type="predicted"/>
<accession>A0A1N6ARP2</accession>
<feature type="domain" description="Transposase IS110-like N-terminal" evidence="1">
    <location>
        <begin position="4"/>
        <end position="170"/>
    </location>
</feature>
<dbReference type="Proteomes" id="UP000185124">
    <property type="component" value="Unassembled WGS sequence"/>
</dbReference>
<gene>
    <name evidence="3" type="ORF">SAMN04489832_6022</name>
</gene>
<dbReference type="RefSeq" id="WP_074317487.1">
    <property type="nucleotide sequence ID" value="NZ_FSQT01000002.1"/>
</dbReference>
<organism evidence="3 4">
    <name type="scientific">Micromonospora cremea</name>
    <dbReference type="NCBI Taxonomy" id="709881"/>
    <lineage>
        <taxon>Bacteria</taxon>
        <taxon>Bacillati</taxon>
        <taxon>Actinomycetota</taxon>
        <taxon>Actinomycetes</taxon>
        <taxon>Micromonosporales</taxon>
        <taxon>Micromonosporaceae</taxon>
        <taxon>Micromonospora</taxon>
    </lineage>
</organism>
<dbReference type="PANTHER" id="PTHR33055">
    <property type="entry name" value="TRANSPOSASE FOR INSERTION SEQUENCE ELEMENT IS1111A"/>
    <property type="match status" value="1"/>
</dbReference>
<protein>
    <submittedName>
        <fullName evidence="3">Transposase IS116/IS110/IS902 family protein</fullName>
    </submittedName>
</protein>
<evidence type="ECO:0000259" key="2">
    <source>
        <dbReference type="Pfam" id="PF02371"/>
    </source>
</evidence>
<dbReference type="InterPro" id="IPR047650">
    <property type="entry name" value="Transpos_IS110"/>
</dbReference>
<dbReference type="EMBL" id="FSQT01000002">
    <property type="protein sequence ID" value="SIN36699.1"/>
    <property type="molecule type" value="Genomic_DNA"/>
</dbReference>
<sequence length="412" mass="44995">MLFVGDDWAEDHHDIEIVNEQGRRLARRHLSEGLDGVTRLHALIAGVMPKEWAELPASDAAARVKIGIETERGAWVASLVAAGYEVFAINPMSTARYRERHSTSKAKSDAGDAHVLAEIVRLDRDHHRPIAGDSDDGEAMKLVARSHHSMIWDRTRHVLRLRSALREYFPAALTAFDDLDAPDALAVLAAAPDPDRAARLSTARISTALRKANRRDVAVKALQVQTVLRAPALRQPPAVQQAFAAIVAGEVRLIAALNAEIDALGEVVAEHFGRHPDAELYTSLPGLGVVLGARVLAEFGDDPKRYADAKARKNYAGTSPITRASGTKRTVLARHVHNDRLSDAVHQWALCALRGSPGARAYYDAMRARKIGHHAALRQLGNRLVGILHGCLKTRSIYDEHKAWAHHSTAAA</sequence>
<dbReference type="InterPro" id="IPR002525">
    <property type="entry name" value="Transp_IS110-like_N"/>
</dbReference>
<dbReference type="GO" id="GO:0003677">
    <property type="term" value="F:DNA binding"/>
    <property type="evidence" value="ECO:0007669"/>
    <property type="project" value="InterPro"/>
</dbReference>
<dbReference type="PANTHER" id="PTHR33055:SF3">
    <property type="entry name" value="PUTATIVE TRANSPOSASE FOR IS117-RELATED"/>
    <property type="match status" value="1"/>
</dbReference>
<evidence type="ECO:0000259" key="1">
    <source>
        <dbReference type="Pfam" id="PF01548"/>
    </source>
</evidence>
<dbReference type="OrthoDB" id="3188901at2"/>
<feature type="domain" description="Transposase IS116/IS110/IS902 C-terminal" evidence="2">
    <location>
        <begin position="279"/>
        <end position="363"/>
    </location>
</feature>
<dbReference type="NCBIfam" id="NF033542">
    <property type="entry name" value="transpos_IS110"/>
    <property type="match status" value="1"/>
</dbReference>
<evidence type="ECO:0000313" key="4">
    <source>
        <dbReference type="Proteomes" id="UP000185124"/>
    </source>
</evidence>
<dbReference type="GO" id="GO:0006313">
    <property type="term" value="P:DNA transposition"/>
    <property type="evidence" value="ECO:0007669"/>
    <property type="project" value="InterPro"/>
</dbReference>
<dbReference type="InterPro" id="IPR003346">
    <property type="entry name" value="Transposase_20"/>
</dbReference>
<reference evidence="4" key="1">
    <citation type="submission" date="2016-12" db="EMBL/GenBank/DDBJ databases">
        <authorList>
            <person name="Varghese N."/>
            <person name="Submissions S."/>
        </authorList>
    </citation>
    <scope>NUCLEOTIDE SEQUENCE [LARGE SCALE GENOMIC DNA]</scope>
    <source>
        <strain evidence="4">DSM 45599</strain>
    </source>
</reference>
<evidence type="ECO:0000313" key="3">
    <source>
        <dbReference type="EMBL" id="SIN36699.1"/>
    </source>
</evidence>
<dbReference type="GO" id="GO:0004803">
    <property type="term" value="F:transposase activity"/>
    <property type="evidence" value="ECO:0007669"/>
    <property type="project" value="InterPro"/>
</dbReference>
<dbReference type="STRING" id="709881.SAMN04489832_6022"/>
<name>A0A1N6ARP2_9ACTN</name>
<dbReference type="AlphaFoldDB" id="A0A1N6ARP2"/>
<keyword evidence="4" id="KW-1185">Reference proteome</keyword>
<dbReference type="Pfam" id="PF01548">
    <property type="entry name" value="DEDD_Tnp_IS110"/>
    <property type="match status" value="1"/>
</dbReference>